<dbReference type="Pfam" id="PF03090">
    <property type="entry name" value="Replicase"/>
    <property type="match status" value="1"/>
</dbReference>
<evidence type="ECO:0000313" key="3">
    <source>
        <dbReference type="Proteomes" id="UP001301152"/>
    </source>
</evidence>
<dbReference type="Gene3D" id="1.10.340.50">
    <property type="match status" value="1"/>
</dbReference>
<sequence>MKALDLIKLPNWHNKNDKIIDKSLKQSCEIAPHLKNLANNLIINMPRMVRASQNLKSISIEKSSHLFRLDNAISLPWISFNTDKAINCLLLDIDHDEGLAMWEDLPDNIKPHLVIDPWSGRSLAIIQLATPVLTGEGARLGPQFLANLAHEMMASYFEATALPHSNVVKNPWGLSSNIIGTLSRRSQQPSTGILWDTHQQINPELCWHTVPGKYEIELRDIIDVFKSYYENYAPKSTKRKFINRGEPSSLGKNCLIFDLLRFWCYDHNESSFQAIYQKCIDLDFQENTNLPKSDIKSISKSISKFMNTRFNPRTNLDSRRGIMGLKGSPLNKEERQRVSARRTHSIQNDRRDAKIKWGLENFPKDKKLSQRVFSKISGLSLKTVERNWENIKNMAG</sequence>
<dbReference type="InterPro" id="IPR004322">
    <property type="entry name" value="Plasmid_replicase_bac"/>
</dbReference>
<keyword evidence="3" id="KW-1185">Reference proteome</keyword>
<dbReference type="EMBL" id="JAPIUZ010000003">
    <property type="protein sequence ID" value="MCX2563699.1"/>
    <property type="molecule type" value="Genomic_DNA"/>
</dbReference>
<name>A0ABT3QEL2_9PROT</name>
<evidence type="ECO:0000256" key="1">
    <source>
        <dbReference type="SAM" id="MobiDB-lite"/>
    </source>
</evidence>
<feature type="region of interest" description="Disordered" evidence="1">
    <location>
        <begin position="321"/>
        <end position="347"/>
    </location>
</feature>
<organism evidence="2 3">
    <name type="scientific">Acetobacter thailandicus</name>
    <dbReference type="NCBI Taxonomy" id="1502842"/>
    <lineage>
        <taxon>Bacteria</taxon>
        <taxon>Pseudomonadati</taxon>
        <taxon>Pseudomonadota</taxon>
        <taxon>Alphaproteobacteria</taxon>
        <taxon>Acetobacterales</taxon>
        <taxon>Acetobacteraceae</taxon>
        <taxon>Acetobacter</taxon>
    </lineage>
</organism>
<reference evidence="2 3" key="1">
    <citation type="submission" date="2022-11" db="EMBL/GenBank/DDBJ databases">
        <title>Genome sequencing of Acetobacter type strain.</title>
        <authorList>
            <person name="Heo J."/>
            <person name="Lee D."/>
            <person name="Han B.-H."/>
            <person name="Hong S.-B."/>
            <person name="Kwon S.-W."/>
        </authorList>
    </citation>
    <scope>NUCLEOTIDE SEQUENCE [LARGE SCALE GENOMIC DNA]</scope>
    <source>
        <strain evidence="2 3">KACC 21253</strain>
    </source>
</reference>
<dbReference type="Proteomes" id="UP001301152">
    <property type="component" value="Unassembled WGS sequence"/>
</dbReference>
<comment type="caution">
    <text evidence="2">The sequence shown here is derived from an EMBL/GenBank/DDBJ whole genome shotgun (WGS) entry which is preliminary data.</text>
</comment>
<gene>
    <name evidence="2" type="ORF">OQ497_06985</name>
</gene>
<protein>
    <submittedName>
        <fullName evidence="2">Replication initiation protein</fullName>
    </submittedName>
</protein>
<accession>A0ABT3QEL2</accession>
<evidence type="ECO:0000313" key="2">
    <source>
        <dbReference type="EMBL" id="MCX2563699.1"/>
    </source>
</evidence>
<proteinExistence type="predicted"/>
<dbReference type="RefSeq" id="WP_173559672.1">
    <property type="nucleotide sequence ID" value="NZ_JAPIUZ010000003.1"/>
</dbReference>